<dbReference type="InterPro" id="IPR013815">
    <property type="entry name" value="ATP_grasp_subdomain_1"/>
</dbReference>
<evidence type="ECO:0000259" key="2">
    <source>
        <dbReference type="PROSITE" id="PS50975"/>
    </source>
</evidence>
<dbReference type="PROSITE" id="PS50975">
    <property type="entry name" value="ATP_GRASP"/>
    <property type="match status" value="1"/>
</dbReference>
<evidence type="ECO:0000313" key="4">
    <source>
        <dbReference type="EMBL" id="TVM32990.1"/>
    </source>
</evidence>
<dbReference type="PANTHER" id="PTHR21621:SF2">
    <property type="entry name" value="COENZYME GAMMA-F420-2:ALPHA-L-GLUTAMATE LIGASE"/>
    <property type="match status" value="1"/>
</dbReference>
<organism evidence="4 5">
    <name type="scientific">Oceanidesulfovibrio marinus</name>
    <dbReference type="NCBI Taxonomy" id="370038"/>
    <lineage>
        <taxon>Bacteria</taxon>
        <taxon>Pseudomonadati</taxon>
        <taxon>Thermodesulfobacteriota</taxon>
        <taxon>Desulfovibrionia</taxon>
        <taxon>Desulfovibrionales</taxon>
        <taxon>Desulfovibrionaceae</taxon>
        <taxon>Oceanidesulfovibrio</taxon>
    </lineage>
</organism>
<dbReference type="Proteomes" id="UP000434052">
    <property type="component" value="Unassembled WGS sequence"/>
</dbReference>
<dbReference type="Gene3D" id="3.30.1490.20">
    <property type="entry name" value="ATP-grasp fold, A domain"/>
    <property type="match status" value="1"/>
</dbReference>
<protein>
    <submittedName>
        <fullName evidence="4">GAK system ATP-grasp enzyme</fullName>
    </submittedName>
</protein>
<keyword evidence="6" id="KW-1185">Reference proteome</keyword>
<dbReference type="InterPro" id="IPR013651">
    <property type="entry name" value="ATP-grasp_RimK-type"/>
</dbReference>
<dbReference type="PANTHER" id="PTHR21621">
    <property type="entry name" value="RIBOSOMAL PROTEIN S6 MODIFICATION PROTEIN"/>
    <property type="match status" value="1"/>
</dbReference>
<dbReference type="SUPFAM" id="SSF56059">
    <property type="entry name" value="Glutathione synthetase ATP-binding domain-like"/>
    <property type="match status" value="1"/>
</dbReference>
<reference evidence="4 5" key="1">
    <citation type="submission" date="2018-06" db="EMBL/GenBank/DDBJ databases">
        <title>Complete genome of Desulfovibrio marinus P48SEP.</title>
        <authorList>
            <person name="Crispim J.S."/>
            <person name="Vidigal P.M.P."/>
            <person name="Silva L.C.F."/>
            <person name="Araujo L.C."/>
            <person name="Laguardia C.N."/>
            <person name="Dias R.S."/>
            <person name="Sousa M.P."/>
            <person name="Paula S.O."/>
            <person name="Silva C."/>
        </authorList>
    </citation>
    <scope>NUCLEOTIDE SEQUENCE [LARGE SCALE GENOMIC DNA]</scope>
    <source>
        <strain evidence="4 5">P48SEP</strain>
    </source>
</reference>
<name>A0A6P1ZIP2_9BACT</name>
<dbReference type="InterPro" id="IPR011761">
    <property type="entry name" value="ATP-grasp"/>
</dbReference>
<evidence type="ECO:0000313" key="6">
    <source>
        <dbReference type="Proteomes" id="UP000503251"/>
    </source>
</evidence>
<dbReference type="Pfam" id="PF08443">
    <property type="entry name" value="RimK"/>
    <property type="match status" value="1"/>
</dbReference>
<reference evidence="3 6" key="2">
    <citation type="submission" date="2019-04" db="EMBL/GenBank/DDBJ databases">
        <title>Isolation and culture of sulfate reducing bacteria from the cold seep of the South China Sea.</title>
        <authorList>
            <person name="Sun C."/>
            <person name="Liu R."/>
        </authorList>
    </citation>
    <scope>NUCLEOTIDE SEQUENCE [LARGE SCALE GENOMIC DNA]</scope>
    <source>
        <strain evidence="3 6">CS1</strain>
    </source>
</reference>
<dbReference type="EMBL" id="QMIF01000008">
    <property type="protein sequence ID" value="TVM32990.1"/>
    <property type="molecule type" value="Genomic_DNA"/>
</dbReference>
<sequence>MKKIAVYGVPGGWSSELLADTVKAETGFRCLVDPETVALDLEREEVWAHGQPLHELDAIIVKKAGPFYSPLLLDRLEILRYLKQRRGIPIFSDPEIILRVLDRSSCTVTLAAGGVPMPPTALTESVDEALDFLERYGRAVFKPIYSTKARGMLVVENGPDARARVEAFQEHNPFMYLQQMVKHPGKDLGVAFLGGEYLATYARAGNKDSWNTTTRSGGKYEPYEPGEEIIELAHEAQALFGLDFTSVDVVETPDGPKVFEVSAFGGFRGLRDANGIDAAKLYVDYVLGRIGR</sequence>
<keyword evidence="1" id="KW-0067">ATP-binding</keyword>
<dbReference type="GO" id="GO:0046872">
    <property type="term" value="F:metal ion binding"/>
    <property type="evidence" value="ECO:0007669"/>
    <property type="project" value="InterPro"/>
</dbReference>
<dbReference type="Proteomes" id="UP000503251">
    <property type="component" value="Chromosome"/>
</dbReference>
<evidence type="ECO:0000313" key="3">
    <source>
        <dbReference type="EMBL" id="QJT08544.1"/>
    </source>
</evidence>
<dbReference type="RefSeq" id="WP_144305716.1">
    <property type="nucleotide sequence ID" value="NZ_CP039543.1"/>
</dbReference>
<evidence type="ECO:0000256" key="1">
    <source>
        <dbReference type="PROSITE-ProRule" id="PRU00409"/>
    </source>
</evidence>
<dbReference type="GO" id="GO:0005524">
    <property type="term" value="F:ATP binding"/>
    <property type="evidence" value="ECO:0007669"/>
    <property type="project" value="UniProtKB-UniRule"/>
</dbReference>
<dbReference type="EMBL" id="CP039543">
    <property type="protein sequence ID" value="QJT08544.1"/>
    <property type="molecule type" value="Genomic_DNA"/>
</dbReference>
<dbReference type="InterPro" id="IPR027592">
    <property type="entry name" value="ATP-grasp_GAK"/>
</dbReference>
<evidence type="ECO:0000313" key="5">
    <source>
        <dbReference type="Proteomes" id="UP000434052"/>
    </source>
</evidence>
<accession>A0A6P1ZIP2</accession>
<feature type="domain" description="ATP-grasp" evidence="2">
    <location>
        <begin position="107"/>
        <end position="287"/>
    </location>
</feature>
<dbReference type="GO" id="GO:0043774">
    <property type="term" value="F:coenzyme F420-2 alpha-glutamyl ligase activity"/>
    <property type="evidence" value="ECO:0007669"/>
    <property type="project" value="TreeGrafter"/>
</dbReference>
<dbReference type="OrthoDB" id="7821534at2"/>
<dbReference type="NCBIfam" id="TIGR04356">
    <property type="entry name" value="grasp_GAK"/>
    <property type="match status" value="1"/>
</dbReference>
<keyword evidence="1" id="KW-0547">Nucleotide-binding</keyword>
<dbReference type="Gene3D" id="3.30.470.20">
    <property type="entry name" value="ATP-grasp fold, B domain"/>
    <property type="match status" value="1"/>
</dbReference>
<proteinExistence type="predicted"/>
<dbReference type="AlphaFoldDB" id="A0A6P1ZIP2"/>
<dbReference type="GO" id="GO:0005737">
    <property type="term" value="C:cytoplasm"/>
    <property type="evidence" value="ECO:0007669"/>
    <property type="project" value="TreeGrafter"/>
</dbReference>
<gene>
    <name evidence="4" type="ORF">DQK91_12535</name>
    <name evidence="3" type="ORF">E8L03_06215</name>
</gene>